<dbReference type="InterPro" id="IPR020103">
    <property type="entry name" value="PsdUridine_synth_cat_dom_sf"/>
</dbReference>
<keyword evidence="5" id="KW-1185">Reference proteome</keyword>
<feature type="domain" description="Pseudouridine synthase RsuA/RluA-like" evidence="3">
    <location>
        <begin position="143"/>
        <end position="316"/>
    </location>
</feature>
<name>A0A507DU82_9FUNG</name>
<dbReference type="GO" id="GO:0003723">
    <property type="term" value="F:RNA binding"/>
    <property type="evidence" value="ECO:0007669"/>
    <property type="project" value="InterPro"/>
</dbReference>
<dbReference type="InterPro" id="IPR006224">
    <property type="entry name" value="PsdUridine_synth_RluA-like_CS"/>
</dbReference>
<dbReference type="SUPFAM" id="SSF55120">
    <property type="entry name" value="Pseudouridine synthase"/>
    <property type="match status" value="1"/>
</dbReference>
<dbReference type="PANTHER" id="PTHR21600:SF87">
    <property type="entry name" value="RNA PSEUDOURIDYLATE SYNTHASE DOMAIN-CONTAINING PROTEIN 1"/>
    <property type="match status" value="1"/>
</dbReference>
<dbReference type="STRING" id="109895.A0A507DU82"/>
<protein>
    <recommendedName>
        <fullName evidence="3">Pseudouridine synthase RsuA/RluA-like domain-containing protein</fullName>
    </recommendedName>
</protein>
<dbReference type="InterPro" id="IPR006145">
    <property type="entry name" value="PsdUridine_synth_RsuA/RluA"/>
</dbReference>
<proteinExistence type="inferred from homology"/>
<evidence type="ECO:0000313" key="4">
    <source>
        <dbReference type="EMBL" id="TPX55309.1"/>
    </source>
</evidence>
<evidence type="ECO:0000259" key="3">
    <source>
        <dbReference type="Pfam" id="PF00849"/>
    </source>
</evidence>
<dbReference type="PROSITE" id="PS01129">
    <property type="entry name" value="PSI_RLU"/>
    <property type="match status" value="1"/>
</dbReference>
<dbReference type="PANTHER" id="PTHR21600">
    <property type="entry name" value="MITOCHONDRIAL RNA PSEUDOURIDINE SYNTHASE"/>
    <property type="match status" value="1"/>
</dbReference>
<feature type="region of interest" description="Disordered" evidence="2">
    <location>
        <begin position="1"/>
        <end position="33"/>
    </location>
</feature>
<dbReference type="Gene3D" id="3.30.2350.10">
    <property type="entry name" value="Pseudouridine synthase"/>
    <property type="match status" value="1"/>
</dbReference>
<feature type="compositionally biased region" description="Basic residues" evidence="2">
    <location>
        <begin position="1"/>
        <end position="10"/>
    </location>
</feature>
<comment type="similarity">
    <text evidence="1">Belongs to the pseudouridine synthase RluA family.</text>
</comment>
<evidence type="ECO:0000256" key="2">
    <source>
        <dbReference type="SAM" id="MobiDB-lite"/>
    </source>
</evidence>
<dbReference type="Proteomes" id="UP000318582">
    <property type="component" value="Unassembled WGS sequence"/>
</dbReference>
<dbReference type="InterPro" id="IPR050188">
    <property type="entry name" value="RluA_PseudoU_synthase"/>
</dbReference>
<evidence type="ECO:0000313" key="5">
    <source>
        <dbReference type="Proteomes" id="UP000318582"/>
    </source>
</evidence>
<sequence>MSKSAARRMSKLAPLPKKPNANAAQATSDAEAPAVEKREFEVELDEHGMRIDEFLEKRLGLRKNVARLKVLNGEVSVRGSAHARFVDLKPAGLLNAADVVVVIVLKRRKKEEDMTKAEKKEVDAMLEEEMAKLRTCVLYKDKDVIVINKYRGLAVQGGSKISMHLDKLLDGLRFEADETPRLVHRLDKDTTGALLLARSKKSAARISKMLSSADDAIVKSYLALVGQSPLLGKETQTTGPPSNEFQRITTGIVQVGKTGVEKMSIIEWYDQDETDGEAGVKKAVTDWRVLSTKKHASLVELRPSTGRKHQLRVHCAMVLKAPILGDYKYGPGCPKSLRGVTPDPKRMPLHLHMRDLTLRDWYGAGADLHVTAPLPTHMDKLMQKLNMKIAK</sequence>
<dbReference type="GO" id="GO:0009982">
    <property type="term" value="F:pseudouridine synthase activity"/>
    <property type="evidence" value="ECO:0007669"/>
    <property type="project" value="InterPro"/>
</dbReference>
<organism evidence="4 5">
    <name type="scientific">Powellomyces hirtus</name>
    <dbReference type="NCBI Taxonomy" id="109895"/>
    <lineage>
        <taxon>Eukaryota</taxon>
        <taxon>Fungi</taxon>
        <taxon>Fungi incertae sedis</taxon>
        <taxon>Chytridiomycota</taxon>
        <taxon>Chytridiomycota incertae sedis</taxon>
        <taxon>Chytridiomycetes</taxon>
        <taxon>Spizellomycetales</taxon>
        <taxon>Powellomycetaceae</taxon>
        <taxon>Powellomyces</taxon>
    </lineage>
</organism>
<feature type="compositionally biased region" description="Low complexity" evidence="2">
    <location>
        <begin position="11"/>
        <end position="24"/>
    </location>
</feature>
<dbReference type="Pfam" id="PF00849">
    <property type="entry name" value="PseudoU_synth_2"/>
    <property type="match status" value="1"/>
</dbReference>
<dbReference type="CDD" id="cd02869">
    <property type="entry name" value="PseudoU_synth_RluA_like"/>
    <property type="match status" value="1"/>
</dbReference>
<evidence type="ECO:0000256" key="1">
    <source>
        <dbReference type="ARBA" id="ARBA00010876"/>
    </source>
</evidence>
<accession>A0A507DU82</accession>
<reference evidence="4 5" key="1">
    <citation type="journal article" date="2019" name="Sci. Rep.">
        <title>Comparative genomics of chytrid fungi reveal insights into the obligate biotrophic and pathogenic lifestyle of Synchytrium endobioticum.</title>
        <authorList>
            <person name="van de Vossenberg B.T.L.H."/>
            <person name="Warris S."/>
            <person name="Nguyen H.D.T."/>
            <person name="van Gent-Pelzer M.P.E."/>
            <person name="Joly D.L."/>
            <person name="van de Geest H.C."/>
            <person name="Bonants P.J.M."/>
            <person name="Smith D.S."/>
            <person name="Levesque C.A."/>
            <person name="van der Lee T.A.J."/>
        </authorList>
    </citation>
    <scope>NUCLEOTIDE SEQUENCE [LARGE SCALE GENOMIC DNA]</scope>
    <source>
        <strain evidence="4 5">CBS 809.83</strain>
    </source>
</reference>
<gene>
    <name evidence="4" type="ORF">PhCBS80983_g05422</name>
</gene>
<dbReference type="GO" id="GO:0000455">
    <property type="term" value="P:enzyme-directed rRNA pseudouridine synthesis"/>
    <property type="evidence" value="ECO:0007669"/>
    <property type="project" value="TreeGrafter"/>
</dbReference>
<comment type="caution">
    <text evidence="4">The sequence shown here is derived from an EMBL/GenBank/DDBJ whole genome shotgun (WGS) entry which is preliminary data.</text>
</comment>
<dbReference type="EMBL" id="QEAQ01000115">
    <property type="protein sequence ID" value="TPX55309.1"/>
    <property type="molecule type" value="Genomic_DNA"/>
</dbReference>
<dbReference type="AlphaFoldDB" id="A0A507DU82"/>